<evidence type="ECO:0000256" key="4">
    <source>
        <dbReference type="ARBA" id="ARBA00022801"/>
    </source>
</evidence>
<evidence type="ECO:0000256" key="6">
    <source>
        <dbReference type="ARBA" id="ARBA00023295"/>
    </source>
</evidence>
<comment type="caution">
    <text evidence="13">The sequence shown here is derived from an EMBL/GenBank/DDBJ whole genome shotgun (WGS) entry which is preliminary data.</text>
</comment>
<feature type="chain" id="PRO_5034727051" description="Alpha-L-arabinofuranosidase" evidence="9">
    <location>
        <begin position="21"/>
        <end position="568"/>
    </location>
</feature>
<feature type="disulfide bond" evidence="8">
    <location>
        <begin position="23"/>
        <end position="33"/>
    </location>
</feature>
<dbReference type="GO" id="GO:0005576">
    <property type="term" value="C:extracellular region"/>
    <property type="evidence" value="ECO:0007669"/>
    <property type="project" value="UniProtKB-SubCell"/>
</dbReference>
<feature type="signal peptide" evidence="9">
    <location>
        <begin position="1"/>
        <end position="20"/>
    </location>
</feature>
<evidence type="ECO:0000256" key="8">
    <source>
        <dbReference type="PIRSR" id="PIRSR638964-3"/>
    </source>
</evidence>
<dbReference type="GO" id="GO:0045490">
    <property type="term" value="P:pectin catabolic process"/>
    <property type="evidence" value="ECO:0007669"/>
    <property type="project" value="TreeGrafter"/>
</dbReference>
<keyword evidence="9" id="KW-0119">Carbohydrate metabolism</keyword>
<feature type="domain" description="Alpha-L-arabinofuranosidase B catalytic" evidence="12">
    <location>
        <begin position="197"/>
        <end position="400"/>
    </location>
</feature>
<keyword evidence="5" id="KW-0325">Glycoprotein</keyword>
<dbReference type="Pfam" id="PF09206">
    <property type="entry name" value="ArabFuran-catal"/>
    <property type="match status" value="2"/>
</dbReference>
<evidence type="ECO:0000256" key="9">
    <source>
        <dbReference type="RuleBase" id="RU367111"/>
    </source>
</evidence>
<evidence type="ECO:0000256" key="10">
    <source>
        <dbReference type="SAM" id="MobiDB-lite"/>
    </source>
</evidence>
<feature type="domain" description="Alpha-L-arabinofuranosidase B catalytic" evidence="12">
    <location>
        <begin position="22"/>
        <end position="153"/>
    </location>
</feature>
<sequence>MPHPTLLLPFVLAAATVVAAGPCDSYASGGTPCVAAHSTTRALFSAYTGSLYQVQRASDSKTLNITPLSAGGVANASAQDSFCAGTTCVITTIFDQGRDAFAVSGHNNGLTQAPGGGAAQGSEPGGKDQLAAADGAPVTVGGHKAYGVFISQGALHGPVVPLARRLTSLQGLDIATMPPPCVLLVRFEVRWLTFVEHDQGVATGDEPEGLYAVFDGTHVNNVCCFDYGNAEVNNDDNGNGHMEAIYFGTFAGGGTGSGPWIKVLHFFILLRTSNNDRDLQADLENGVFASNSGPNQQNPNNPSFPDRFVTAIVKGNSGNSWALRGGNAASGTLTSIFAGPRPTSGGYNPMSKEGAIILGIGGDNSDGAVGTFYEGVLTSGFPSDATENSVQANIVAAGYATTSLATGPAVTVGSTVSFQATTACCTADYISSRGTTAQAQIEPVTSSSNSSTKLAASWNVVAALNTAATGCVSFESRANTGSYIRHSGFELFVNANDGSALFSSDASWCPQTGKNGKGNSMRSYSYPTHYFRHYNGLLYAASNGGSSDFDATASFTDDVSFIVGSAFA</sequence>
<keyword evidence="9" id="KW-0858">Xylan degradation</keyword>
<dbReference type="PANTHER" id="PTHR39447">
    <property type="entry name" value="ALPHA-L-ARABINOFURANOSIDASE B"/>
    <property type="match status" value="1"/>
</dbReference>
<feature type="active site" description="Proton donor" evidence="7">
    <location>
        <position position="363"/>
    </location>
</feature>
<evidence type="ECO:0000313" key="13">
    <source>
        <dbReference type="EMBL" id="KAF7320974.1"/>
    </source>
</evidence>
<accession>A0A8H6TPX3</accession>
<comment type="subcellular location">
    <subcellularLocation>
        <location evidence="9">Secreted</location>
    </subcellularLocation>
</comment>
<keyword evidence="8" id="KW-1015">Disulfide bond</keyword>
<evidence type="ECO:0000256" key="2">
    <source>
        <dbReference type="ARBA" id="ARBA00006963"/>
    </source>
</evidence>
<feature type="region of interest" description="Disordered" evidence="10">
    <location>
        <begin position="286"/>
        <end position="306"/>
    </location>
</feature>
<dbReference type="Gene3D" id="2.80.10.50">
    <property type="match status" value="1"/>
</dbReference>
<comment type="catalytic activity">
    <reaction evidence="1 9">
        <text>Hydrolysis of terminal non-reducing alpha-L-arabinofuranoside residues in alpha-L-arabinosides.</text>
        <dbReference type="EC" id="3.2.1.55"/>
    </reaction>
</comment>
<keyword evidence="9" id="KW-0964">Secreted</keyword>
<keyword evidence="9" id="KW-0624">Polysaccharide degradation</keyword>
<dbReference type="GO" id="GO:0031222">
    <property type="term" value="P:arabinan catabolic process"/>
    <property type="evidence" value="ECO:0007669"/>
    <property type="project" value="UniProtKB-UniRule"/>
</dbReference>
<keyword evidence="6 9" id="KW-0326">Glycosidase</keyword>
<dbReference type="InterPro" id="IPR036195">
    <property type="entry name" value="AbfB_ABD_sf"/>
</dbReference>
<organism evidence="13 14">
    <name type="scientific">Mycena chlorophos</name>
    <name type="common">Agaric fungus</name>
    <name type="synonym">Agaricus chlorophos</name>
    <dbReference type="NCBI Taxonomy" id="658473"/>
    <lineage>
        <taxon>Eukaryota</taxon>
        <taxon>Fungi</taxon>
        <taxon>Dikarya</taxon>
        <taxon>Basidiomycota</taxon>
        <taxon>Agaricomycotina</taxon>
        <taxon>Agaricomycetes</taxon>
        <taxon>Agaricomycetidae</taxon>
        <taxon>Agaricales</taxon>
        <taxon>Marasmiineae</taxon>
        <taxon>Mycenaceae</taxon>
        <taxon>Mycena</taxon>
    </lineage>
</organism>
<evidence type="ECO:0000256" key="5">
    <source>
        <dbReference type="ARBA" id="ARBA00023180"/>
    </source>
</evidence>
<dbReference type="SUPFAM" id="SSF110221">
    <property type="entry name" value="AbfB domain"/>
    <property type="match status" value="1"/>
</dbReference>
<dbReference type="Gene3D" id="2.60.120.200">
    <property type="match status" value="2"/>
</dbReference>
<reference evidence="13" key="1">
    <citation type="submission" date="2020-05" db="EMBL/GenBank/DDBJ databases">
        <title>Mycena genomes resolve the evolution of fungal bioluminescence.</title>
        <authorList>
            <person name="Tsai I.J."/>
        </authorList>
    </citation>
    <scope>NUCLEOTIDE SEQUENCE</scope>
    <source>
        <strain evidence="13">110903Hualien_Pintung</strain>
    </source>
</reference>
<proteinExistence type="inferred from homology"/>
<dbReference type="UniPathway" id="UPA00667"/>
<dbReference type="Proteomes" id="UP000613580">
    <property type="component" value="Unassembled WGS sequence"/>
</dbReference>
<dbReference type="AlphaFoldDB" id="A0A8H6TPX3"/>
<dbReference type="CDD" id="cd23399">
    <property type="entry name" value="beta-trefoil_ABD_ABFB"/>
    <property type="match status" value="1"/>
</dbReference>
<evidence type="ECO:0000313" key="14">
    <source>
        <dbReference type="Proteomes" id="UP000613580"/>
    </source>
</evidence>
<dbReference type="GO" id="GO:0046373">
    <property type="term" value="P:L-arabinose metabolic process"/>
    <property type="evidence" value="ECO:0007669"/>
    <property type="project" value="UniProtKB-UniRule"/>
</dbReference>
<dbReference type="InterPro" id="IPR013320">
    <property type="entry name" value="ConA-like_dom_sf"/>
</dbReference>
<keyword evidence="3 9" id="KW-0732">Signal</keyword>
<feature type="disulfide bond" evidence="8">
    <location>
        <begin position="471"/>
        <end position="509"/>
    </location>
</feature>
<keyword evidence="4 9" id="KW-0378">Hydrolase</keyword>
<dbReference type="InterPro" id="IPR038964">
    <property type="entry name" value="ABFB"/>
</dbReference>
<keyword evidence="14" id="KW-1185">Reference proteome</keyword>
<comment type="similarity">
    <text evidence="2 9">Belongs to the glycosyl hydrolase 54 family.</text>
</comment>
<dbReference type="InterPro" id="IPR015289">
    <property type="entry name" value="A-L-arabinofuranosidase_B_cat"/>
</dbReference>
<dbReference type="PANTHER" id="PTHR39447:SF2">
    <property type="entry name" value="ALPHA-L-ARABINOFURANOSIDASE B"/>
    <property type="match status" value="1"/>
</dbReference>
<evidence type="ECO:0000256" key="7">
    <source>
        <dbReference type="PIRSR" id="PIRSR638964-1"/>
    </source>
</evidence>
<dbReference type="SUPFAM" id="SSF49899">
    <property type="entry name" value="Concanavalin A-like lectins/glucanases"/>
    <property type="match status" value="2"/>
</dbReference>
<feature type="active site" description="Nucleophile" evidence="7">
    <location>
        <position position="284"/>
    </location>
</feature>
<evidence type="ECO:0000259" key="11">
    <source>
        <dbReference type="Pfam" id="PF05270"/>
    </source>
</evidence>
<evidence type="ECO:0000256" key="1">
    <source>
        <dbReference type="ARBA" id="ARBA00001462"/>
    </source>
</evidence>
<dbReference type="GO" id="GO:0046556">
    <property type="term" value="F:alpha-L-arabinofuranosidase activity"/>
    <property type="evidence" value="ECO:0007669"/>
    <property type="project" value="UniProtKB-UniRule"/>
</dbReference>
<dbReference type="Pfam" id="PF05270">
    <property type="entry name" value="AbfB"/>
    <property type="match status" value="1"/>
</dbReference>
<comment type="pathway">
    <text evidence="9">Glycan metabolism; L-arabinan degradation.</text>
</comment>
<feature type="disulfide bond" evidence="8">
    <location>
        <begin position="223"/>
        <end position="224"/>
    </location>
</feature>
<dbReference type="EC" id="3.2.1.55" evidence="9"/>
<gene>
    <name evidence="13" type="ORF">HMN09_00184200</name>
</gene>
<dbReference type="InterPro" id="IPR007934">
    <property type="entry name" value="AbfB_ABD"/>
</dbReference>
<evidence type="ECO:0000256" key="3">
    <source>
        <dbReference type="ARBA" id="ARBA00022729"/>
    </source>
</evidence>
<feature type="disulfide bond" evidence="8">
    <location>
        <begin position="83"/>
        <end position="88"/>
    </location>
</feature>
<name>A0A8H6TPX3_MYCCL</name>
<protein>
    <recommendedName>
        <fullName evidence="9">Alpha-L-arabinofuranosidase</fullName>
        <ecNumber evidence="9">3.2.1.55</ecNumber>
    </recommendedName>
</protein>
<dbReference type="OrthoDB" id="157622at2759"/>
<dbReference type="GO" id="GO:0045493">
    <property type="term" value="P:xylan catabolic process"/>
    <property type="evidence" value="ECO:0007669"/>
    <property type="project" value="UniProtKB-KW"/>
</dbReference>
<evidence type="ECO:0000259" key="12">
    <source>
        <dbReference type="Pfam" id="PF09206"/>
    </source>
</evidence>
<dbReference type="EMBL" id="JACAZE010000002">
    <property type="protein sequence ID" value="KAF7320974.1"/>
    <property type="molecule type" value="Genomic_DNA"/>
</dbReference>
<feature type="domain" description="Alpha-L-arabinofuranosidase B arabinose-binding" evidence="11">
    <location>
        <begin position="419"/>
        <end position="563"/>
    </location>
</feature>
<feature type="compositionally biased region" description="Low complexity" evidence="10">
    <location>
        <begin position="290"/>
        <end position="303"/>
    </location>
</feature>